<gene>
    <name evidence="1" type="ORF">ACFQH5_13010</name>
</gene>
<name>A0ABW2EWX4_9GAMM</name>
<proteinExistence type="predicted"/>
<dbReference type="Pfam" id="PF05721">
    <property type="entry name" value="PhyH"/>
    <property type="match status" value="1"/>
</dbReference>
<evidence type="ECO:0000313" key="2">
    <source>
        <dbReference type="Proteomes" id="UP001596411"/>
    </source>
</evidence>
<dbReference type="Gene3D" id="2.60.120.620">
    <property type="entry name" value="q2cbj1_9rhob like domain"/>
    <property type="match status" value="1"/>
</dbReference>
<keyword evidence="1" id="KW-0223">Dioxygenase</keyword>
<dbReference type="EMBL" id="JBHSZP010000026">
    <property type="protein sequence ID" value="MFC7090470.1"/>
    <property type="molecule type" value="Genomic_DNA"/>
</dbReference>
<dbReference type="Proteomes" id="UP001596411">
    <property type="component" value="Unassembled WGS sequence"/>
</dbReference>
<dbReference type="GO" id="GO:0051213">
    <property type="term" value="F:dioxygenase activity"/>
    <property type="evidence" value="ECO:0007669"/>
    <property type="project" value="UniProtKB-KW"/>
</dbReference>
<organism evidence="1 2">
    <name type="scientific">Halomonas salifodinae</name>
    <dbReference type="NCBI Taxonomy" id="438745"/>
    <lineage>
        <taxon>Bacteria</taxon>
        <taxon>Pseudomonadati</taxon>
        <taxon>Pseudomonadota</taxon>
        <taxon>Gammaproteobacteria</taxon>
        <taxon>Oceanospirillales</taxon>
        <taxon>Halomonadaceae</taxon>
        <taxon>Halomonas</taxon>
    </lineage>
</organism>
<evidence type="ECO:0000313" key="1">
    <source>
        <dbReference type="EMBL" id="MFC7090470.1"/>
    </source>
</evidence>
<reference evidence="2" key="1">
    <citation type="journal article" date="2019" name="Int. J. Syst. Evol. Microbiol.">
        <title>The Global Catalogue of Microorganisms (GCM) 10K type strain sequencing project: providing services to taxonomists for standard genome sequencing and annotation.</title>
        <authorList>
            <consortium name="The Broad Institute Genomics Platform"/>
            <consortium name="The Broad Institute Genome Sequencing Center for Infectious Disease"/>
            <person name="Wu L."/>
            <person name="Ma J."/>
        </authorList>
    </citation>
    <scope>NUCLEOTIDE SEQUENCE [LARGE SCALE GENOMIC DNA]</scope>
    <source>
        <strain evidence="2">CGMCC 1.13666</strain>
    </source>
</reference>
<keyword evidence="2" id="KW-1185">Reference proteome</keyword>
<comment type="caution">
    <text evidence="1">The sequence shown here is derived from an EMBL/GenBank/DDBJ whole genome shotgun (WGS) entry which is preliminary data.</text>
</comment>
<dbReference type="SUPFAM" id="SSF51197">
    <property type="entry name" value="Clavaminate synthase-like"/>
    <property type="match status" value="1"/>
</dbReference>
<protein>
    <submittedName>
        <fullName evidence="1">Phytanoyl-CoA dioxygenase family protein</fullName>
    </submittedName>
</protein>
<dbReference type="InterPro" id="IPR008775">
    <property type="entry name" value="Phytyl_CoA_dOase-like"/>
</dbReference>
<dbReference type="RefSeq" id="WP_346060528.1">
    <property type="nucleotide sequence ID" value="NZ_BAAADR010000001.1"/>
</dbReference>
<keyword evidence="1" id="KW-0560">Oxidoreductase</keyword>
<sequence length="295" mass="34190">MARFSLLRTFVSYSKRFVENIKKGKEEKPKKIDYNYKNDCFRDVDVDSIVASLEKDGVAFGLKLPDSAVKSIMEFSEKALCYADRDPRLGFDIRRREAAEQAIGKKILVAQYYNTMSECAEVERLANNPTLNEIARRYLKSSPSFVGANLWWTFPVNASDEERSRHAHFFHRDVDDFKFFKFFFYLTDVASEDGAHVCVVGSQGKPPVRHPFDRWNIRRYTDDEINQKYASSQIKEIVGQAGDGFAEDTWCIHKGQTPKKEPRLLLQLQFALFDYGAMHDQRDKHLLKTCHDNSI</sequence>
<accession>A0ABW2EWX4</accession>